<evidence type="ECO:0000313" key="5">
    <source>
        <dbReference type="Proteomes" id="UP001596139"/>
    </source>
</evidence>
<dbReference type="InterPro" id="IPR052698">
    <property type="entry name" value="MoCofactor_Util/Proc"/>
</dbReference>
<dbReference type="Gene3D" id="3.40.50.720">
    <property type="entry name" value="NAD(P)-binding Rossmann-like Domain"/>
    <property type="match status" value="1"/>
</dbReference>
<dbReference type="RefSeq" id="WP_078649920.1">
    <property type="nucleotide sequence ID" value="NZ_JBHSPX010000013.1"/>
</dbReference>
<dbReference type="PANTHER" id="PTHR30388:SF4">
    <property type="entry name" value="MOLYBDENUM COFACTOR INSERTION CHAPERONE PAOD"/>
    <property type="match status" value="1"/>
</dbReference>
<dbReference type="Pfam" id="PF02625">
    <property type="entry name" value="XdhC_CoxI"/>
    <property type="match status" value="1"/>
</dbReference>
<dbReference type="Proteomes" id="UP001596139">
    <property type="component" value="Unassembled WGS sequence"/>
</dbReference>
<proteinExistence type="predicted"/>
<organism evidence="4 5">
    <name type="scientific">Streptomyces ochraceiscleroticus</name>
    <dbReference type="NCBI Taxonomy" id="47761"/>
    <lineage>
        <taxon>Bacteria</taxon>
        <taxon>Bacillati</taxon>
        <taxon>Actinomycetota</taxon>
        <taxon>Actinomycetes</taxon>
        <taxon>Kitasatosporales</taxon>
        <taxon>Streptomycetaceae</taxon>
        <taxon>Streptomyces</taxon>
    </lineage>
</organism>
<reference evidence="5" key="1">
    <citation type="journal article" date="2019" name="Int. J. Syst. Evol. Microbiol.">
        <title>The Global Catalogue of Microorganisms (GCM) 10K type strain sequencing project: providing services to taxonomists for standard genome sequencing and annotation.</title>
        <authorList>
            <consortium name="The Broad Institute Genomics Platform"/>
            <consortium name="The Broad Institute Genome Sequencing Center for Infectious Disease"/>
            <person name="Wu L."/>
            <person name="Ma J."/>
        </authorList>
    </citation>
    <scope>NUCLEOTIDE SEQUENCE [LARGE SCALE GENOMIC DNA]</scope>
    <source>
        <strain evidence="5">CGMCC 1.15180</strain>
    </source>
</reference>
<feature type="domain" description="XdhC- CoxI" evidence="2">
    <location>
        <begin position="11"/>
        <end position="70"/>
    </location>
</feature>
<keyword evidence="5" id="KW-1185">Reference proteome</keyword>
<sequence>MLNIADTLHRWCTEQRPFALATVVGVTGSAPLPVGTSVAVDAEGTAVGSISGGCVEGAVYELCRQVLEDQSAPQRAWFGYSDEDAFAVGLTCGGELDVHVQRIDPATQPHLATALTQAANGGVAAVAQVVDGPAHLLGGLLTLDGDGRLSGTDLDADTSRTVTGHAQALLRAGRTARNHLGGDTATCPEQLTVLVHVAATRPRLLIFGAVDFAAALAQAGRVLGYRVTVCDARPVFATAARFPHADEVVVDWPHRYLEQTAVDTRTAICVLTHDAKFDIPLLRLALTLPVGYVGAMGSRRTHNERLRLLDEAGITAGQLAALHSPIGLDLGARTPEETAVSITAEIIAHTNGASGLPLSQRTGPIHRSAPRQDINRPTRQDTVSRAAGARSASQLPVLRSRAGDTARVTVPAAGADCVLHGATRAPPQSQDMASPRQQ</sequence>
<accession>A0ABW1MY76</accession>
<comment type="caution">
    <text evidence="4">The sequence shown here is derived from an EMBL/GenBank/DDBJ whole genome shotgun (WGS) entry which is preliminary data.</text>
</comment>
<dbReference type="InterPro" id="IPR027051">
    <property type="entry name" value="XdhC_Rossmann_dom"/>
</dbReference>
<dbReference type="Pfam" id="PF13478">
    <property type="entry name" value="XdhC_C"/>
    <property type="match status" value="1"/>
</dbReference>
<gene>
    <name evidence="4" type="ORF">ACFP4F_33350</name>
</gene>
<dbReference type="EMBL" id="JBHSPX010000013">
    <property type="protein sequence ID" value="MFC6067407.1"/>
    <property type="molecule type" value="Genomic_DNA"/>
</dbReference>
<dbReference type="InterPro" id="IPR003777">
    <property type="entry name" value="XdhC_CoxI"/>
</dbReference>
<dbReference type="PANTHER" id="PTHR30388">
    <property type="entry name" value="ALDEHYDE OXIDOREDUCTASE MOLYBDENUM COFACTOR ASSEMBLY PROTEIN"/>
    <property type="match status" value="1"/>
</dbReference>
<evidence type="ECO:0000259" key="2">
    <source>
        <dbReference type="Pfam" id="PF02625"/>
    </source>
</evidence>
<name>A0ABW1MY76_9ACTN</name>
<evidence type="ECO:0000256" key="1">
    <source>
        <dbReference type="SAM" id="MobiDB-lite"/>
    </source>
</evidence>
<feature type="domain" description="XdhC Rossmann" evidence="3">
    <location>
        <begin position="204"/>
        <end position="346"/>
    </location>
</feature>
<feature type="region of interest" description="Disordered" evidence="1">
    <location>
        <begin position="353"/>
        <end position="395"/>
    </location>
</feature>
<evidence type="ECO:0000313" key="4">
    <source>
        <dbReference type="EMBL" id="MFC6067407.1"/>
    </source>
</evidence>
<protein>
    <submittedName>
        <fullName evidence="4">XdhC family protein</fullName>
    </submittedName>
</protein>
<feature type="compositionally biased region" description="Polar residues" evidence="1">
    <location>
        <begin position="353"/>
        <end position="362"/>
    </location>
</feature>
<evidence type="ECO:0000259" key="3">
    <source>
        <dbReference type="Pfam" id="PF13478"/>
    </source>
</evidence>